<dbReference type="AlphaFoldDB" id="A0A7G2C9V9"/>
<keyword evidence="4" id="KW-1185">Reference proteome</keyword>
<evidence type="ECO:0000313" key="4">
    <source>
        <dbReference type="Proteomes" id="UP000515908"/>
    </source>
</evidence>
<keyword evidence="1" id="KW-0853">WD repeat</keyword>
<feature type="compositionally biased region" description="Basic and acidic residues" evidence="2">
    <location>
        <begin position="1118"/>
        <end position="1133"/>
    </location>
</feature>
<dbReference type="Proteomes" id="UP000515908">
    <property type="component" value="Chromosome 06"/>
</dbReference>
<accession>A0A7G2C9V9</accession>
<feature type="region of interest" description="Disordered" evidence="2">
    <location>
        <begin position="127"/>
        <end position="150"/>
    </location>
</feature>
<dbReference type="InterPro" id="IPR052803">
    <property type="entry name" value="Cilium-Associated_Jouberin"/>
</dbReference>
<evidence type="ECO:0000256" key="2">
    <source>
        <dbReference type="SAM" id="MobiDB-lite"/>
    </source>
</evidence>
<feature type="compositionally biased region" description="Basic and acidic residues" evidence="2">
    <location>
        <begin position="213"/>
        <end position="225"/>
    </location>
</feature>
<dbReference type="Pfam" id="PF00400">
    <property type="entry name" value="WD40"/>
    <property type="match status" value="1"/>
</dbReference>
<dbReference type="GO" id="GO:0036064">
    <property type="term" value="C:ciliary basal body"/>
    <property type="evidence" value="ECO:0007669"/>
    <property type="project" value="TreeGrafter"/>
</dbReference>
<evidence type="ECO:0000313" key="3">
    <source>
        <dbReference type="EMBL" id="CAD2216339.1"/>
    </source>
</evidence>
<gene>
    <name evidence="3" type="ORF">ADEAN_000380100</name>
</gene>
<name>A0A7G2C9V9_9TRYP</name>
<evidence type="ECO:0000256" key="1">
    <source>
        <dbReference type="PROSITE-ProRule" id="PRU00221"/>
    </source>
</evidence>
<dbReference type="VEuPathDB" id="TriTrypDB:ADEAN_000380100"/>
<dbReference type="EMBL" id="LR877150">
    <property type="protein sequence ID" value="CAD2216339.1"/>
    <property type="molecule type" value="Genomic_DNA"/>
</dbReference>
<dbReference type="GO" id="GO:0044458">
    <property type="term" value="P:motile cilium assembly"/>
    <property type="evidence" value="ECO:0007669"/>
    <property type="project" value="TreeGrafter"/>
</dbReference>
<dbReference type="Gene3D" id="2.130.10.10">
    <property type="entry name" value="YVTN repeat-like/Quinoprotein amine dehydrogenase"/>
    <property type="match status" value="2"/>
</dbReference>
<sequence>MSSLSSLEDSGFNAIRSSVPLPEVPVIPIDHEESDKENAPHVPHVVSYSPALIPAPEGPKLAEVGEQQTVASDAPQVPQVLAVPPMQLSTVDVNQPSAAVPPLVLSTVPVNTLPQNVLPLLPSPREAAAAPRTTEQQSYPSRPSFEPSALRVKREKTCFEKGKSVFSSDSDGEEIVIDDSPAERDEKRRKRSKKVVYLAEDPQKKTLRRRRGHAGEKGEESKKDSLPFSDPVAYSAQEGQAQRRSTLLKKHSVASNLSRGVNSLVKADIYSSQGSFLEESFERQLRSRERDAKYISLLLRIHGMSTLHADTCVVHPFFRVWVVNAITGENLCYMDKPQPCAITQPFDLRSNQTRAPFWNAEVCINIDRQKLVKDPQRTVLLFELLDVGCETIHGFYYPSTGIYPIAWAYCFLHNSVGQMQEQGTGLNLQLFRFPYRTPWWLSCIQSLLPRVFSADSVEAPSVYSSSGATKASENRVPLLYSVFADPRNRKIPYESGVCVSLQVPKEADPALRPTPTSRYEEYLLNTLCAQLGSCSTPKCVTDTEDFNALVSRARSRKPMVENVRRVSQGLVNYNALGQPYFCRPEERSLPPTETLQTVPVYGKVTCMTFSKNGSFLALGVSRNLQHVIEIRNPLAADLTVYAELSGHVGHIYSIVLQNSDEHMLSCSSDRTVRVWKVASIFSVDLDESETSRNACLCTLPHGYPIYTAIFHQGHIVTGGYNECLTVWNYSAPTRPLSVSSSEVGGSRDSSLQLTQNFNPAMKMATTVLGHNDDTGSGRENSVSDVLTGQLVDRVSNEENVIFTSLGSTEKGHRLWSVSSSGKVCGWRAVYEGKQSGKSVWQMTVNKKQTHECIGAGKVHVGEEFTVVSSVSAPLVHIFDTKSCERLRLVRAVPVDSPVCLLSDGKAFVAGTRDGKLMCWDCFDGALCTPSGGYAKVRTRFPIHEICWGYNQQLAAIKSQAPCPSGVLSSTLPHVNWEMSALNAENPLQAEVTIISIVGTKRDEGSVILNDDKTAAEDFCLRFGGELDAKKKATLKARREAAIRERQDAKEHASERLYPREKNNLRIEASEFTEDSFREPEISGAGIGRINAIIHFWKGLVDQHRRNGADSTLNSHLESQSRDRNENDIRRSLDYDENLV</sequence>
<organism evidence="3 4">
    <name type="scientific">Angomonas deanei</name>
    <dbReference type="NCBI Taxonomy" id="59799"/>
    <lineage>
        <taxon>Eukaryota</taxon>
        <taxon>Discoba</taxon>
        <taxon>Euglenozoa</taxon>
        <taxon>Kinetoplastea</taxon>
        <taxon>Metakinetoplastina</taxon>
        <taxon>Trypanosomatida</taxon>
        <taxon>Trypanosomatidae</taxon>
        <taxon>Strigomonadinae</taxon>
        <taxon>Angomonas</taxon>
    </lineage>
</organism>
<dbReference type="InterPro" id="IPR015943">
    <property type="entry name" value="WD40/YVTN_repeat-like_dom_sf"/>
</dbReference>
<dbReference type="PANTHER" id="PTHR44499">
    <property type="entry name" value="JOUBERIN"/>
    <property type="match status" value="1"/>
</dbReference>
<dbReference type="SUPFAM" id="SSF50978">
    <property type="entry name" value="WD40 repeat-like"/>
    <property type="match status" value="1"/>
</dbReference>
<feature type="region of interest" description="Disordered" evidence="2">
    <location>
        <begin position="1110"/>
        <end position="1139"/>
    </location>
</feature>
<reference evidence="3 4" key="1">
    <citation type="submission" date="2020-08" db="EMBL/GenBank/DDBJ databases">
        <authorList>
            <person name="Newling K."/>
            <person name="Davey J."/>
            <person name="Forrester S."/>
        </authorList>
    </citation>
    <scope>NUCLEOTIDE SEQUENCE [LARGE SCALE GENOMIC DNA]</scope>
    <source>
        <strain evidence="4">Crithidia deanei Carvalho (ATCC PRA-265)</strain>
    </source>
</reference>
<dbReference type="InterPro" id="IPR001680">
    <property type="entry name" value="WD40_rpt"/>
</dbReference>
<dbReference type="PROSITE" id="PS50294">
    <property type="entry name" value="WD_REPEATS_REGION"/>
    <property type="match status" value="1"/>
</dbReference>
<proteinExistence type="predicted"/>
<dbReference type="InterPro" id="IPR036322">
    <property type="entry name" value="WD40_repeat_dom_sf"/>
</dbReference>
<dbReference type="PROSITE" id="PS50082">
    <property type="entry name" value="WD_REPEATS_2"/>
    <property type="match status" value="1"/>
</dbReference>
<feature type="region of interest" description="Disordered" evidence="2">
    <location>
        <begin position="163"/>
        <end position="230"/>
    </location>
</feature>
<protein>
    <submittedName>
        <fullName evidence="3">WD domain, G-beta repeat, putative</fullName>
    </submittedName>
</protein>
<dbReference type="PANTHER" id="PTHR44499:SF1">
    <property type="entry name" value="JOUBERIN"/>
    <property type="match status" value="1"/>
</dbReference>
<dbReference type="SMART" id="SM00320">
    <property type="entry name" value="WD40"/>
    <property type="match status" value="4"/>
</dbReference>
<feature type="repeat" description="WD" evidence="1">
    <location>
        <begin position="644"/>
        <end position="679"/>
    </location>
</feature>